<proteinExistence type="predicted"/>
<dbReference type="InterPro" id="IPR025345">
    <property type="entry name" value="DUF4249"/>
</dbReference>
<comment type="caution">
    <text evidence="2">The sequence shown here is derived from an EMBL/GenBank/DDBJ whole genome shotgun (WGS) entry which is preliminary data.</text>
</comment>
<dbReference type="RefSeq" id="WP_207328775.1">
    <property type="nucleotide sequence ID" value="NZ_JAFMYW010000002.1"/>
</dbReference>
<dbReference type="PROSITE" id="PS51257">
    <property type="entry name" value="PROKAR_LIPOPROTEIN"/>
    <property type="match status" value="1"/>
</dbReference>
<dbReference type="EMBL" id="JAFMYW010000002">
    <property type="protein sequence ID" value="MBO0948828.1"/>
    <property type="molecule type" value="Genomic_DNA"/>
</dbReference>
<protein>
    <submittedName>
        <fullName evidence="2">DUF4249 domain-containing protein</fullName>
    </submittedName>
</protein>
<name>A0ABS3JFQ7_9BACT</name>
<gene>
    <name evidence="2" type="ORF">J2I46_09565</name>
</gene>
<evidence type="ECO:0000313" key="2">
    <source>
        <dbReference type="EMBL" id="MBO0948828.1"/>
    </source>
</evidence>
<keyword evidence="1" id="KW-0732">Signal</keyword>
<sequence length="323" mass="35473">MHFKLICWLLLVVSLVSCEKTLDIPGPAYEKQVVLTGLLQPDSLITISLTYTAPINTTTAFESIDNAQVTLFDDGKPIGTMAYRGAGRYRSDFRPSPGHTYKTVANVPGYGQIDAEDKMPFGLNSRLIIDDKATGNPNGNPDFTVSFQPKEAATAHWIAFYVGRIDWALSSGCPPNVNGVLPPGCTFIDQLHRRQNFILTNSGYVDRFNGTYDSSTGRYIYSGFVRLDPTAVVGRSIEMIFSTYDQLAQVKDKPKGASNIVDLFASGPNFDRYLKSVIKSAMNRITSGDDALNNPFAEVTPVYSNVNGGLGIFGAVNRQRYTY</sequence>
<evidence type="ECO:0000256" key="1">
    <source>
        <dbReference type="SAM" id="SignalP"/>
    </source>
</evidence>
<reference evidence="2 3" key="1">
    <citation type="submission" date="2021-03" db="EMBL/GenBank/DDBJ databases">
        <title>Fibrella sp. HMF5405 genome sequencing and assembly.</title>
        <authorList>
            <person name="Kang H."/>
            <person name="Kim H."/>
            <person name="Bae S."/>
            <person name="Joh K."/>
        </authorList>
    </citation>
    <scope>NUCLEOTIDE SEQUENCE [LARGE SCALE GENOMIC DNA]</scope>
    <source>
        <strain evidence="2 3">HMF5405</strain>
    </source>
</reference>
<keyword evidence="3" id="KW-1185">Reference proteome</keyword>
<evidence type="ECO:0000313" key="3">
    <source>
        <dbReference type="Proteomes" id="UP000664628"/>
    </source>
</evidence>
<dbReference type="Pfam" id="PF14054">
    <property type="entry name" value="DUF4249"/>
    <property type="match status" value="1"/>
</dbReference>
<dbReference type="Proteomes" id="UP000664628">
    <property type="component" value="Unassembled WGS sequence"/>
</dbReference>
<accession>A0ABS3JFQ7</accession>
<feature type="signal peptide" evidence="1">
    <location>
        <begin position="1"/>
        <end position="19"/>
    </location>
</feature>
<feature type="chain" id="PRO_5045289795" evidence="1">
    <location>
        <begin position="20"/>
        <end position="323"/>
    </location>
</feature>
<organism evidence="2 3">
    <name type="scientific">Fibrella forsythiae</name>
    <dbReference type="NCBI Taxonomy" id="2817061"/>
    <lineage>
        <taxon>Bacteria</taxon>
        <taxon>Pseudomonadati</taxon>
        <taxon>Bacteroidota</taxon>
        <taxon>Cytophagia</taxon>
        <taxon>Cytophagales</taxon>
        <taxon>Spirosomataceae</taxon>
        <taxon>Fibrella</taxon>
    </lineage>
</organism>